<dbReference type="PROSITE" id="PS50109">
    <property type="entry name" value="HIS_KIN"/>
    <property type="match status" value="1"/>
</dbReference>
<keyword evidence="7" id="KW-0067">ATP-binding</keyword>
<feature type="transmembrane region" description="Helical" evidence="9">
    <location>
        <begin position="12"/>
        <end position="31"/>
    </location>
</feature>
<keyword evidence="9" id="KW-1133">Transmembrane helix</keyword>
<dbReference type="EC" id="2.7.13.3" evidence="2"/>
<dbReference type="AlphaFoldDB" id="E6LD25"/>
<comment type="caution">
    <text evidence="11">The sequence shown here is derived from an EMBL/GenBank/DDBJ whole genome shotgun (WGS) entry which is preliminary data.</text>
</comment>
<keyword evidence="9" id="KW-0812">Transmembrane</keyword>
<dbReference type="GO" id="GO:0000155">
    <property type="term" value="F:phosphorelay sensor kinase activity"/>
    <property type="evidence" value="ECO:0007669"/>
    <property type="project" value="InterPro"/>
</dbReference>
<keyword evidence="5" id="KW-0547">Nucleotide-binding</keyword>
<evidence type="ECO:0000256" key="9">
    <source>
        <dbReference type="SAM" id="Phobius"/>
    </source>
</evidence>
<keyword evidence="8" id="KW-0902">Two-component regulatory system</keyword>
<dbReference type="eggNOG" id="COG4191">
    <property type="taxonomic scope" value="Bacteria"/>
</dbReference>
<dbReference type="Gene3D" id="3.30.565.10">
    <property type="entry name" value="Histidine kinase-like ATPase, C-terminal domain"/>
    <property type="match status" value="1"/>
</dbReference>
<evidence type="ECO:0000256" key="6">
    <source>
        <dbReference type="ARBA" id="ARBA00022777"/>
    </source>
</evidence>
<evidence type="ECO:0000256" key="1">
    <source>
        <dbReference type="ARBA" id="ARBA00000085"/>
    </source>
</evidence>
<dbReference type="PANTHER" id="PTHR43065:SF10">
    <property type="entry name" value="PEROXIDE STRESS-ACTIVATED HISTIDINE KINASE MAK3"/>
    <property type="match status" value="1"/>
</dbReference>
<gene>
    <name evidence="11" type="ORF">HMPREF9088_0265</name>
</gene>
<dbReference type="InterPro" id="IPR004358">
    <property type="entry name" value="Sig_transdc_His_kin-like_C"/>
</dbReference>
<dbReference type="InterPro" id="IPR005467">
    <property type="entry name" value="His_kinase_dom"/>
</dbReference>
<protein>
    <recommendedName>
        <fullName evidence="2">histidine kinase</fullName>
        <ecNumber evidence="2">2.7.13.3</ecNumber>
    </recommendedName>
</protein>
<name>E6LD25_ENTI1</name>
<dbReference type="EMBL" id="AEPV01000007">
    <property type="protein sequence ID" value="EFU74900.1"/>
    <property type="molecule type" value="Genomic_DNA"/>
</dbReference>
<dbReference type="OrthoDB" id="9815750at2"/>
<dbReference type="RefSeq" id="WP_007207286.1">
    <property type="nucleotide sequence ID" value="NZ_GL622241.1"/>
</dbReference>
<proteinExistence type="predicted"/>
<dbReference type="Proteomes" id="UP000010296">
    <property type="component" value="Unassembled WGS sequence"/>
</dbReference>
<dbReference type="SUPFAM" id="SSF47384">
    <property type="entry name" value="Homodimeric domain of signal transducing histidine kinase"/>
    <property type="match status" value="1"/>
</dbReference>
<sequence length="600" mass="68619">MKKKSLKWLNIGLIVIITITIIGFFGIYYSYKQSKEYALDFGQSQLMKINKAATLLIQSSIDDQKEILQQVGLVYNSKGQQAIIQEQLENLLTKDTKFQSLFLIPLKDTSASLEVSSSKAIIDSLDLVQKDTLLNKELTTASYENGTVYFYKNKAFLNLYQPIYDENGQLTAVLVAPINLDAIYRTIEDATLNNEYNGYTMVKNKEMKVIMHPSAEQIGLNIITGRKQLYPDLNYNDLERLEQQQLTHQSGTLTYYSYWWTSKKLNRVLKIAAYQWITIGNQKWVVASSTEFNRHNAVLKQEFIIGIGVLSIFTIVVFLLYLNMKNIIRREKFSLENQKLLSQKSHQESKYELEKNLLQESKLEIIGLLTTSIVHDLNNFLTPLLGNIELLLEEYNDNPELYEELMEIYIAAQKGHDLSKRVLNFSKVSLTERDAFYLSTIVQDSVNTMTILMPRTMKLTMIRHFDAEILADADEIQMIIYNLIINSMQASKQGGTIQVTIDLANPKKIKTYTNYSHQHINKEHIQFTISDNGPGISKDIQAKIFTPFFTTKSTEGGTGLGLFIVQSIIKKNDWLLKLESSPEGTSFSIAIPIETNHTLH</sequence>
<evidence type="ECO:0000256" key="3">
    <source>
        <dbReference type="ARBA" id="ARBA00022553"/>
    </source>
</evidence>
<evidence type="ECO:0000256" key="8">
    <source>
        <dbReference type="ARBA" id="ARBA00023012"/>
    </source>
</evidence>
<organism evidence="11 12">
    <name type="scientific">Enterococcus italicus (strain DSM 15952 / CCUG 50447 / LMG 22039 / TP 1.5)</name>
    <dbReference type="NCBI Taxonomy" id="888064"/>
    <lineage>
        <taxon>Bacteria</taxon>
        <taxon>Bacillati</taxon>
        <taxon>Bacillota</taxon>
        <taxon>Bacilli</taxon>
        <taxon>Lactobacillales</taxon>
        <taxon>Enterococcaceae</taxon>
        <taxon>Enterococcus</taxon>
    </lineage>
</organism>
<keyword evidence="3" id="KW-0597">Phosphoprotein</keyword>
<accession>E6LD25</accession>
<dbReference type="CDD" id="cd00082">
    <property type="entry name" value="HisKA"/>
    <property type="match status" value="1"/>
</dbReference>
<dbReference type="Gene3D" id="1.10.287.130">
    <property type="match status" value="1"/>
</dbReference>
<dbReference type="InterPro" id="IPR036890">
    <property type="entry name" value="HATPase_C_sf"/>
</dbReference>
<feature type="domain" description="Histidine kinase" evidence="10">
    <location>
        <begin position="372"/>
        <end position="595"/>
    </location>
</feature>
<keyword evidence="9" id="KW-0472">Membrane</keyword>
<keyword evidence="12" id="KW-1185">Reference proteome</keyword>
<dbReference type="InterPro" id="IPR003661">
    <property type="entry name" value="HisK_dim/P_dom"/>
</dbReference>
<evidence type="ECO:0000256" key="5">
    <source>
        <dbReference type="ARBA" id="ARBA00022741"/>
    </source>
</evidence>
<evidence type="ECO:0000259" key="10">
    <source>
        <dbReference type="PROSITE" id="PS50109"/>
    </source>
</evidence>
<keyword evidence="4" id="KW-0808">Transferase</keyword>
<dbReference type="Pfam" id="PF02518">
    <property type="entry name" value="HATPase_c"/>
    <property type="match status" value="1"/>
</dbReference>
<evidence type="ECO:0000313" key="12">
    <source>
        <dbReference type="Proteomes" id="UP000010296"/>
    </source>
</evidence>
<dbReference type="InterPro" id="IPR003594">
    <property type="entry name" value="HATPase_dom"/>
</dbReference>
<dbReference type="STRING" id="888064.HMPREF9088_0265"/>
<dbReference type="PANTHER" id="PTHR43065">
    <property type="entry name" value="SENSOR HISTIDINE KINASE"/>
    <property type="match status" value="1"/>
</dbReference>
<evidence type="ECO:0000256" key="4">
    <source>
        <dbReference type="ARBA" id="ARBA00022679"/>
    </source>
</evidence>
<evidence type="ECO:0000313" key="11">
    <source>
        <dbReference type="EMBL" id="EFU74900.1"/>
    </source>
</evidence>
<dbReference type="InterPro" id="IPR036097">
    <property type="entry name" value="HisK_dim/P_sf"/>
</dbReference>
<reference evidence="11 12" key="1">
    <citation type="submission" date="2010-12" db="EMBL/GenBank/DDBJ databases">
        <authorList>
            <person name="Muzny D."/>
            <person name="Qin X."/>
            <person name="Deng J."/>
            <person name="Jiang H."/>
            <person name="Liu Y."/>
            <person name="Qu J."/>
            <person name="Song X.-Z."/>
            <person name="Zhang L."/>
            <person name="Thornton R."/>
            <person name="Coyle M."/>
            <person name="Francisco L."/>
            <person name="Jackson L."/>
            <person name="Javaid M."/>
            <person name="Korchina V."/>
            <person name="Kovar C."/>
            <person name="Mata R."/>
            <person name="Mathew T."/>
            <person name="Ngo R."/>
            <person name="Nguyen L."/>
            <person name="Nguyen N."/>
            <person name="Okwuonu G."/>
            <person name="Ongeri F."/>
            <person name="Pham C."/>
            <person name="Simmons D."/>
            <person name="Wilczek-Boney K."/>
            <person name="Hale W."/>
            <person name="Jakkamsetti A."/>
            <person name="Pham P."/>
            <person name="Ruth R."/>
            <person name="San Lucas F."/>
            <person name="Warren J."/>
            <person name="Zhang J."/>
            <person name="Zhao Z."/>
            <person name="Zhou C."/>
            <person name="Zhu D."/>
            <person name="Lee S."/>
            <person name="Bess C."/>
            <person name="Blankenburg K."/>
            <person name="Forbes L."/>
            <person name="Fu Q."/>
            <person name="Gubbala S."/>
            <person name="Hirani K."/>
            <person name="Jayaseelan J.C."/>
            <person name="Lara F."/>
            <person name="Munidasa M."/>
            <person name="Palculict T."/>
            <person name="Patil S."/>
            <person name="Pu L.-L."/>
            <person name="Saada N."/>
            <person name="Tang L."/>
            <person name="Weissenberger G."/>
            <person name="Zhu Y."/>
            <person name="Hemphill L."/>
            <person name="Shang Y."/>
            <person name="Youmans B."/>
            <person name="Ayvaz T."/>
            <person name="Ross M."/>
            <person name="Santibanez J."/>
            <person name="Aqrawi P."/>
            <person name="Gross S."/>
            <person name="Joshi V."/>
            <person name="Fowler G."/>
            <person name="Nazareth L."/>
            <person name="Reid J."/>
            <person name="Worley K."/>
            <person name="Petrosino J."/>
            <person name="Highlander S."/>
            <person name="Gibbs R."/>
        </authorList>
    </citation>
    <scope>NUCLEOTIDE SEQUENCE [LARGE SCALE GENOMIC DNA]</scope>
    <source>
        <strain evidence="12">DSM 15952 / CCUG 50447 / LMG 22039 / TP 1.5</strain>
    </source>
</reference>
<dbReference type="Gene3D" id="3.30.450.20">
    <property type="entry name" value="PAS domain"/>
    <property type="match status" value="1"/>
</dbReference>
<dbReference type="PRINTS" id="PR00344">
    <property type="entry name" value="BCTRLSENSOR"/>
</dbReference>
<evidence type="ECO:0000256" key="2">
    <source>
        <dbReference type="ARBA" id="ARBA00012438"/>
    </source>
</evidence>
<comment type="catalytic activity">
    <reaction evidence="1">
        <text>ATP + protein L-histidine = ADP + protein N-phospho-L-histidine.</text>
        <dbReference type="EC" id="2.7.13.3"/>
    </reaction>
</comment>
<dbReference type="HOGENOM" id="CLU_000445_114_21_9"/>
<dbReference type="SUPFAM" id="SSF55874">
    <property type="entry name" value="ATPase domain of HSP90 chaperone/DNA topoisomerase II/histidine kinase"/>
    <property type="match status" value="1"/>
</dbReference>
<dbReference type="SMART" id="SM00387">
    <property type="entry name" value="HATPase_c"/>
    <property type="match status" value="1"/>
</dbReference>
<evidence type="ECO:0000256" key="7">
    <source>
        <dbReference type="ARBA" id="ARBA00022840"/>
    </source>
</evidence>
<dbReference type="GO" id="GO:0005524">
    <property type="term" value="F:ATP binding"/>
    <property type="evidence" value="ECO:0007669"/>
    <property type="project" value="UniProtKB-KW"/>
</dbReference>
<keyword evidence="6 11" id="KW-0418">Kinase</keyword>
<feature type="transmembrane region" description="Helical" evidence="9">
    <location>
        <begin position="303"/>
        <end position="322"/>
    </location>
</feature>